<feature type="domain" description="HTH gntR-type" evidence="4">
    <location>
        <begin position="23"/>
        <end position="90"/>
    </location>
</feature>
<comment type="caution">
    <text evidence="5">The sequence shown here is derived from an EMBL/GenBank/DDBJ whole genome shotgun (WGS) entry which is preliminary data.</text>
</comment>
<keyword evidence="6" id="KW-1185">Reference proteome</keyword>
<dbReference type="EMBL" id="BAABJE010000001">
    <property type="protein sequence ID" value="GAA4785295.1"/>
    <property type="molecule type" value="Genomic_DNA"/>
</dbReference>
<protein>
    <submittedName>
        <fullName evidence="5">GntR family transcriptional regulator</fullName>
    </submittedName>
</protein>
<dbReference type="SMART" id="SM00895">
    <property type="entry name" value="FCD"/>
    <property type="match status" value="1"/>
</dbReference>
<dbReference type="InterPro" id="IPR008920">
    <property type="entry name" value="TF_FadR/GntR_C"/>
</dbReference>
<dbReference type="Pfam" id="PF00392">
    <property type="entry name" value="GntR"/>
    <property type="match status" value="1"/>
</dbReference>
<dbReference type="SMART" id="SM00345">
    <property type="entry name" value="HTH_GNTR"/>
    <property type="match status" value="1"/>
</dbReference>
<name>A0ABP9AUI1_9GAMM</name>
<dbReference type="Pfam" id="PF07729">
    <property type="entry name" value="FCD"/>
    <property type="match status" value="1"/>
</dbReference>
<dbReference type="InterPro" id="IPR011711">
    <property type="entry name" value="GntR_C"/>
</dbReference>
<keyword evidence="2" id="KW-0238">DNA-binding</keyword>
<dbReference type="Proteomes" id="UP001499959">
    <property type="component" value="Unassembled WGS sequence"/>
</dbReference>
<evidence type="ECO:0000256" key="3">
    <source>
        <dbReference type="ARBA" id="ARBA00023163"/>
    </source>
</evidence>
<keyword evidence="1" id="KW-0805">Transcription regulation</keyword>
<dbReference type="InterPro" id="IPR000524">
    <property type="entry name" value="Tscrpt_reg_HTH_GntR"/>
</dbReference>
<dbReference type="SUPFAM" id="SSF48008">
    <property type="entry name" value="GntR ligand-binding domain-like"/>
    <property type="match status" value="1"/>
</dbReference>
<evidence type="ECO:0000313" key="5">
    <source>
        <dbReference type="EMBL" id="GAA4785295.1"/>
    </source>
</evidence>
<dbReference type="Gene3D" id="1.20.120.530">
    <property type="entry name" value="GntR ligand-binding domain-like"/>
    <property type="match status" value="1"/>
</dbReference>
<dbReference type="PROSITE" id="PS50949">
    <property type="entry name" value="HTH_GNTR"/>
    <property type="match status" value="1"/>
</dbReference>
<evidence type="ECO:0000259" key="4">
    <source>
        <dbReference type="PROSITE" id="PS50949"/>
    </source>
</evidence>
<evidence type="ECO:0000256" key="1">
    <source>
        <dbReference type="ARBA" id="ARBA00023015"/>
    </source>
</evidence>
<dbReference type="Gene3D" id="1.10.10.10">
    <property type="entry name" value="Winged helix-like DNA-binding domain superfamily/Winged helix DNA-binding domain"/>
    <property type="match status" value="1"/>
</dbReference>
<organism evidence="5 6">
    <name type="scientific">Lysobacter hankyongensis</name>
    <dbReference type="NCBI Taxonomy" id="1176535"/>
    <lineage>
        <taxon>Bacteria</taxon>
        <taxon>Pseudomonadati</taxon>
        <taxon>Pseudomonadota</taxon>
        <taxon>Gammaproteobacteria</taxon>
        <taxon>Lysobacterales</taxon>
        <taxon>Lysobacteraceae</taxon>
        <taxon>Lysobacter</taxon>
    </lineage>
</organism>
<dbReference type="InterPro" id="IPR036388">
    <property type="entry name" value="WH-like_DNA-bd_sf"/>
</dbReference>
<dbReference type="SUPFAM" id="SSF46785">
    <property type="entry name" value="Winged helix' DNA-binding domain"/>
    <property type="match status" value="1"/>
</dbReference>
<dbReference type="RefSeq" id="WP_345301912.1">
    <property type="nucleotide sequence ID" value="NZ_BAABJE010000001.1"/>
</dbReference>
<dbReference type="PANTHER" id="PTHR43537">
    <property type="entry name" value="TRANSCRIPTIONAL REGULATOR, GNTR FAMILY"/>
    <property type="match status" value="1"/>
</dbReference>
<dbReference type="InterPro" id="IPR036390">
    <property type="entry name" value="WH_DNA-bd_sf"/>
</dbReference>
<keyword evidence="3" id="KW-0804">Transcription</keyword>
<accession>A0ABP9AUI1</accession>
<evidence type="ECO:0000256" key="2">
    <source>
        <dbReference type="ARBA" id="ARBA00023125"/>
    </source>
</evidence>
<proteinExistence type="predicted"/>
<evidence type="ECO:0000313" key="6">
    <source>
        <dbReference type="Proteomes" id="UP001499959"/>
    </source>
</evidence>
<reference evidence="6" key="1">
    <citation type="journal article" date="2019" name="Int. J. Syst. Evol. Microbiol.">
        <title>The Global Catalogue of Microorganisms (GCM) 10K type strain sequencing project: providing services to taxonomists for standard genome sequencing and annotation.</title>
        <authorList>
            <consortium name="The Broad Institute Genomics Platform"/>
            <consortium name="The Broad Institute Genome Sequencing Center for Infectious Disease"/>
            <person name="Wu L."/>
            <person name="Ma J."/>
        </authorList>
    </citation>
    <scope>NUCLEOTIDE SEQUENCE [LARGE SCALE GENOMIC DNA]</scope>
    <source>
        <strain evidence="6">JCM 18204</strain>
    </source>
</reference>
<gene>
    <name evidence="5" type="ORF">GCM10023307_07510</name>
</gene>
<sequence>MNTRLKRSPSRTQDRIAVRPLQRTISAQIAKLVRQRILSGHYAGGAQLLQDAIAAEFGVSKIPIREALVQLSAEGLVDIQAHRGFQVRSMSLAEAEEVLGLRLMIEPQICAEGARLARHEDRVEAEAALDALNRRVTSRRMDEAGELNLAFHLALTVPRLQPIATEIVSRLLAISQRYSQVHMAVPGRATRSIEEHTAIFKAWEAGRSKDVARLIRIHIEETRDDLVEMLKDSG</sequence>
<dbReference type="CDD" id="cd07377">
    <property type="entry name" value="WHTH_GntR"/>
    <property type="match status" value="1"/>
</dbReference>
<dbReference type="PANTHER" id="PTHR43537:SF41">
    <property type="entry name" value="TRANSCRIPTIONAL REGULATORY PROTEIN"/>
    <property type="match status" value="1"/>
</dbReference>